<dbReference type="Pfam" id="PF13432">
    <property type="entry name" value="TPR_16"/>
    <property type="match status" value="2"/>
</dbReference>
<keyword evidence="5 10" id="KW-0802">TPR repeat</keyword>
<dbReference type="GO" id="GO:0005741">
    <property type="term" value="C:mitochondrial outer membrane"/>
    <property type="evidence" value="ECO:0007669"/>
    <property type="project" value="UniProtKB-SubCell"/>
</dbReference>
<keyword evidence="7" id="KW-0496">Mitochondrion</keyword>
<evidence type="ECO:0000256" key="3">
    <source>
        <dbReference type="ARBA" id="ARBA00022737"/>
    </source>
</evidence>
<dbReference type="GO" id="GO:0030943">
    <property type="term" value="F:mitochondrion targeting sequence binding"/>
    <property type="evidence" value="ECO:0007669"/>
    <property type="project" value="TreeGrafter"/>
</dbReference>
<dbReference type="AlphaFoldDB" id="A0A0D7B8X1"/>
<dbReference type="PANTHER" id="PTHR46208:SF1">
    <property type="entry name" value="MITOCHONDRIAL IMPORT RECEPTOR SUBUNIT TOM70"/>
    <property type="match status" value="1"/>
</dbReference>
<feature type="repeat" description="TPR" evidence="10">
    <location>
        <begin position="523"/>
        <end position="556"/>
    </location>
</feature>
<dbReference type="InterPro" id="IPR011990">
    <property type="entry name" value="TPR-like_helical_dom_sf"/>
</dbReference>
<keyword evidence="2" id="KW-0812">Transmembrane</keyword>
<reference evidence="12 13" key="1">
    <citation type="journal article" date="2015" name="Fungal Genet. Biol.">
        <title>Evolution of novel wood decay mechanisms in Agaricales revealed by the genome sequences of Fistulina hepatica and Cylindrobasidium torrendii.</title>
        <authorList>
            <person name="Floudas D."/>
            <person name="Held B.W."/>
            <person name="Riley R."/>
            <person name="Nagy L.G."/>
            <person name="Koehler G."/>
            <person name="Ransdell A.S."/>
            <person name="Younus H."/>
            <person name="Chow J."/>
            <person name="Chiniquy J."/>
            <person name="Lipzen A."/>
            <person name="Tritt A."/>
            <person name="Sun H."/>
            <person name="Haridas S."/>
            <person name="LaButti K."/>
            <person name="Ohm R.A."/>
            <person name="Kues U."/>
            <person name="Blanchette R.A."/>
            <person name="Grigoriev I.V."/>
            <person name="Minto R.E."/>
            <person name="Hibbett D.S."/>
        </authorList>
    </citation>
    <scope>NUCLEOTIDE SEQUENCE [LARGE SCALE GENOMIC DNA]</scope>
    <source>
        <strain evidence="12 13">FP15055 ss-10</strain>
    </source>
</reference>
<comment type="similarity">
    <text evidence="9">Belongs to the Tom70 family.</text>
</comment>
<dbReference type="GO" id="GO:0008320">
    <property type="term" value="F:protein transmembrane transporter activity"/>
    <property type="evidence" value="ECO:0007669"/>
    <property type="project" value="TreeGrafter"/>
</dbReference>
<evidence type="ECO:0000256" key="8">
    <source>
        <dbReference type="ARBA" id="ARBA00023136"/>
    </source>
</evidence>
<dbReference type="GO" id="GO:0030150">
    <property type="term" value="P:protein import into mitochondrial matrix"/>
    <property type="evidence" value="ECO:0007669"/>
    <property type="project" value="TreeGrafter"/>
</dbReference>
<dbReference type="Proteomes" id="UP000054007">
    <property type="component" value="Unassembled WGS sequence"/>
</dbReference>
<evidence type="ECO:0000256" key="11">
    <source>
        <dbReference type="SAM" id="MobiDB-lite"/>
    </source>
</evidence>
<keyword evidence="4" id="KW-1000">Mitochondrion outer membrane</keyword>
<feature type="compositionally biased region" description="Basic residues" evidence="11">
    <location>
        <begin position="55"/>
        <end position="72"/>
    </location>
</feature>
<sequence>MPSSTTQHGLVDRVQDFVAENKKAVLIGAAVATVAVGGAFYYASSSSAPGSGERRSKKKSSKDKSEKSKKKTVKDADGPLLEEVEAPALEDTLNDEQIAALPVEQRSKIAASFKQKGNTAYQSRKFEEAAVLYTRAIASTPKAEPVFYSNRAACYMNMSPPAYDKVVADCDEALKLDKNYLKAMNRRATALESLERYEEALRDFTAAAILDRFQNKATGDAVERVLKAVTGKRAAEILASRQPRLPSYTFISAYFAAFRPRPHPALPEEPSQGDQTLQLAFGALDAANYIHSFTLVQEAVEQGISSDEAKGEALNLRGTFKFLMGDVEGAKNDLLQSLQFAPGLTQSLVKLASVYMEQSEPEKAAQSFDDAQGMNPDDPDIYYHRGQVLFIMNQFSSAADNYTKSTELDDTFVFSHIQYAVAEYKQGNIGKSMAAFRRTLGAFPQRSEPYNYYGELLLDQQHFGEAIEKFERAFELEKARTDDKIPNVLPLVNKGLTMYQWKQEIAPAEEACHEALAIDPECDAAVATLAQLSLQQGKIDEAVKYFEKQVELARTEPEVTGALTYEYATRSQAAFLQNYPEMAAQLNQMAKAMG</sequence>
<accession>A0A0D7B8X1</accession>
<dbReference type="Pfam" id="PF14559">
    <property type="entry name" value="TPR_19"/>
    <property type="match status" value="1"/>
</dbReference>
<evidence type="ECO:0000313" key="12">
    <source>
        <dbReference type="EMBL" id="KIY67018.1"/>
    </source>
</evidence>
<feature type="repeat" description="TPR" evidence="10">
    <location>
        <begin position="345"/>
        <end position="378"/>
    </location>
</feature>
<evidence type="ECO:0000256" key="9">
    <source>
        <dbReference type="ARBA" id="ARBA00038030"/>
    </source>
</evidence>
<proteinExistence type="inferred from homology"/>
<feature type="repeat" description="TPR" evidence="10">
    <location>
        <begin position="379"/>
        <end position="412"/>
    </location>
</feature>
<dbReference type="STRING" id="1314674.A0A0D7B8X1"/>
<dbReference type="Gene3D" id="1.25.40.10">
    <property type="entry name" value="Tetratricopeptide repeat domain"/>
    <property type="match status" value="2"/>
</dbReference>
<feature type="repeat" description="TPR" evidence="10">
    <location>
        <begin position="447"/>
        <end position="480"/>
    </location>
</feature>
<name>A0A0D7B8X1_9AGAR</name>
<keyword evidence="12" id="KW-0675">Receptor</keyword>
<protein>
    <submittedName>
        <fullName evidence="12">Mitochondrial outer membrane translocase receptor TOM70</fullName>
    </submittedName>
</protein>
<organism evidence="12 13">
    <name type="scientific">Cylindrobasidium torrendii FP15055 ss-10</name>
    <dbReference type="NCBI Taxonomy" id="1314674"/>
    <lineage>
        <taxon>Eukaryota</taxon>
        <taxon>Fungi</taxon>
        <taxon>Dikarya</taxon>
        <taxon>Basidiomycota</taxon>
        <taxon>Agaricomycotina</taxon>
        <taxon>Agaricomycetes</taxon>
        <taxon>Agaricomycetidae</taxon>
        <taxon>Agaricales</taxon>
        <taxon>Marasmiineae</taxon>
        <taxon>Physalacriaceae</taxon>
        <taxon>Cylindrobasidium</taxon>
    </lineage>
</organism>
<evidence type="ECO:0000256" key="4">
    <source>
        <dbReference type="ARBA" id="ARBA00022787"/>
    </source>
</evidence>
<dbReference type="GO" id="GO:0045039">
    <property type="term" value="P:protein insertion into mitochondrial inner membrane"/>
    <property type="evidence" value="ECO:0007669"/>
    <property type="project" value="TreeGrafter"/>
</dbReference>
<keyword evidence="8" id="KW-0472">Membrane</keyword>
<evidence type="ECO:0000256" key="2">
    <source>
        <dbReference type="ARBA" id="ARBA00022692"/>
    </source>
</evidence>
<feature type="region of interest" description="Disordered" evidence="11">
    <location>
        <begin position="43"/>
        <end position="81"/>
    </location>
</feature>
<dbReference type="OrthoDB" id="2942533at2759"/>
<keyword evidence="6" id="KW-1133">Transmembrane helix</keyword>
<evidence type="ECO:0000256" key="5">
    <source>
        <dbReference type="ARBA" id="ARBA00022803"/>
    </source>
</evidence>
<dbReference type="SMART" id="SM00028">
    <property type="entry name" value="TPR"/>
    <property type="match status" value="10"/>
</dbReference>
<keyword evidence="13" id="KW-1185">Reference proteome</keyword>
<gene>
    <name evidence="12" type="ORF">CYLTODRAFT_397845</name>
</gene>
<evidence type="ECO:0000256" key="10">
    <source>
        <dbReference type="PROSITE-ProRule" id="PRU00339"/>
    </source>
</evidence>
<evidence type="ECO:0000256" key="6">
    <source>
        <dbReference type="ARBA" id="ARBA00022989"/>
    </source>
</evidence>
<keyword evidence="3" id="KW-0677">Repeat</keyword>
<evidence type="ECO:0000313" key="13">
    <source>
        <dbReference type="Proteomes" id="UP000054007"/>
    </source>
</evidence>
<evidence type="ECO:0000256" key="1">
    <source>
        <dbReference type="ARBA" id="ARBA00004572"/>
    </source>
</evidence>
<comment type="subcellular location">
    <subcellularLocation>
        <location evidence="1">Mitochondrion outer membrane</location>
        <topology evidence="1">Single-pass membrane protein</topology>
    </subcellularLocation>
</comment>
<dbReference type="SUPFAM" id="SSF48452">
    <property type="entry name" value="TPR-like"/>
    <property type="match status" value="1"/>
</dbReference>
<dbReference type="InterPro" id="IPR019734">
    <property type="entry name" value="TPR_rpt"/>
</dbReference>
<evidence type="ECO:0000256" key="7">
    <source>
        <dbReference type="ARBA" id="ARBA00023128"/>
    </source>
</evidence>
<dbReference type="PANTHER" id="PTHR46208">
    <property type="entry name" value="MITOCHONDRIAL IMPORT RECEPTOR SUBUNIT TOM70"/>
    <property type="match status" value="1"/>
</dbReference>
<dbReference type="PROSITE" id="PS50005">
    <property type="entry name" value="TPR"/>
    <property type="match status" value="4"/>
</dbReference>
<dbReference type="EMBL" id="KN880537">
    <property type="protein sequence ID" value="KIY67018.1"/>
    <property type="molecule type" value="Genomic_DNA"/>
</dbReference>